<evidence type="ECO:0000256" key="5">
    <source>
        <dbReference type="ARBA" id="ARBA00022898"/>
    </source>
</evidence>
<comment type="similarity">
    <text evidence="2">Belongs to the class-I pyridoxal-phosphate-dependent aminotransferase family.</text>
</comment>
<organism evidence="7 8">
    <name type="scientific">Leucocoprinus leucothites</name>
    <dbReference type="NCBI Taxonomy" id="201217"/>
    <lineage>
        <taxon>Eukaryota</taxon>
        <taxon>Fungi</taxon>
        <taxon>Dikarya</taxon>
        <taxon>Basidiomycota</taxon>
        <taxon>Agaricomycotina</taxon>
        <taxon>Agaricomycetes</taxon>
        <taxon>Agaricomycetidae</taxon>
        <taxon>Agaricales</taxon>
        <taxon>Agaricineae</taxon>
        <taxon>Agaricaceae</taxon>
        <taxon>Leucocoprinus</taxon>
    </lineage>
</organism>
<dbReference type="GO" id="GO:0030170">
    <property type="term" value="F:pyridoxal phosphate binding"/>
    <property type="evidence" value="ECO:0007669"/>
    <property type="project" value="InterPro"/>
</dbReference>
<dbReference type="InterPro" id="IPR015424">
    <property type="entry name" value="PyrdxlP-dep_Trfase"/>
</dbReference>
<evidence type="ECO:0000256" key="3">
    <source>
        <dbReference type="ARBA" id="ARBA00022576"/>
    </source>
</evidence>
<dbReference type="GO" id="GO:1901605">
    <property type="term" value="P:alpha-amino acid metabolic process"/>
    <property type="evidence" value="ECO:0007669"/>
    <property type="project" value="TreeGrafter"/>
</dbReference>
<sequence length="180" mass="20273">MVNQCSLSRPFMHVATDAEGISASSLRSRLENWPAGKPRPKVLYTVPYGCNPTGMTATLERRVEVLKLAREFDFIILEDDPYFYLYYGTAPRVPSYFSLEKELLPETGRVLRFDSFSKVLSAGMRLGFASGPEPILSAIEKFYLPLSSHLLFGPRTSLVYASQTSRLAVLWRQLGETLLL</sequence>
<proteinExistence type="inferred from homology"/>
<keyword evidence="4" id="KW-0808">Transferase</keyword>
<comment type="caution">
    <text evidence="7">The sequence shown here is derived from an EMBL/GenBank/DDBJ whole genome shotgun (WGS) entry which is preliminary data.</text>
</comment>
<evidence type="ECO:0000256" key="1">
    <source>
        <dbReference type="ARBA" id="ARBA00001933"/>
    </source>
</evidence>
<dbReference type="OrthoDB" id="691673at2759"/>
<dbReference type="PANTHER" id="PTHR42790:SF19">
    <property type="entry name" value="KYNURENINE_ALPHA-AMINOADIPATE AMINOTRANSFERASE, MITOCHONDRIAL"/>
    <property type="match status" value="1"/>
</dbReference>
<feature type="domain" description="Aminotransferase class I/classII large" evidence="6">
    <location>
        <begin position="19"/>
        <end position="147"/>
    </location>
</feature>
<dbReference type="Proteomes" id="UP000559027">
    <property type="component" value="Unassembled WGS sequence"/>
</dbReference>
<dbReference type="InterPro" id="IPR050859">
    <property type="entry name" value="Class-I_PLP-dep_aminotransf"/>
</dbReference>
<dbReference type="EMBL" id="JAACJO010000004">
    <property type="protein sequence ID" value="KAF5359363.1"/>
    <property type="molecule type" value="Genomic_DNA"/>
</dbReference>
<dbReference type="PANTHER" id="PTHR42790">
    <property type="entry name" value="AMINOTRANSFERASE"/>
    <property type="match status" value="1"/>
</dbReference>
<reference evidence="7 8" key="1">
    <citation type="journal article" date="2020" name="ISME J.">
        <title>Uncovering the hidden diversity of litter-decomposition mechanisms in mushroom-forming fungi.</title>
        <authorList>
            <person name="Floudas D."/>
            <person name="Bentzer J."/>
            <person name="Ahren D."/>
            <person name="Johansson T."/>
            <person name="Persson P."/>
            <person name="Tunlid A."/>
        </authorList>
    </citation>
    <scope>NUCLEOTIDE SEQUENCE [LARGE SCALE GENOMIC DNA]</scope>
    <source>
        <strain evidence="7 8">CBS 146.42</strain>
    </source>
</reference>
<dbReference type="InterPro" id="IPR004839">
    <property type="entry name" value="Aminotransferase_I/II_large"/>
</dbReference>
<protein>
    <recommendedName>
        <fullName evidence="6">Aminotransferase class I/classII large domain-containing protein</fullName>
    </recommendedName>
</protein>
<dbReference type="SUPFAM" id="SSF53383">
    <property type="entry name" value="PLP-dependent transferases"/>
    <property type="match status" value="1"/>
</dbReference>
<keyword evidence="3" id="KW-0032">Aminotransferase</keyword>
<accession>A0A8H5LJH6</accession>
<evidence type="ECO:0000256" key="4">
    <source>
        <dbReference type="ARBA" id="ARBA00022679"/>
    </source>
</evidence>
<dbReference type="AlphaFoldDB" id="A0A8H5LJH6"/>
<evidence type="ECO:0000256" key="2">
    <source>
        <dbReference type="ARBA" id="ARBA00007441"/>
    </source>
</evidence>
<dbReference type="Gene3D" id="3.40.640.10">
    <property type="entry name" value="Type I PLP-dependent aspartate aminotransferase-like (Major domain)"/>
    <property type="match status" value="1"/>
</dbReference>
<evidence type="ECO:0000313" key="7">
    <source>
        <dbReference type="EMBL" id="KAF5359363.1"/>
    </source>
</evidence>
<keyword evidence="5" id="KW-0663">Pyridoxal phosphate</keyword>
<evidence type="ECO:0000259" key="6">
    <source>
        <dbReference type="Pfam" id="PF00155"/>
    </source>
</evidence>
<dbReference type="Pfam" id="PF00155">
    <property type="entry name" value="Aminotran_1_2"/>
    <property type="match status" value="1"/>
</dbReference>
<dbReference type="GO" id="GO:0008483">
    <property type="term" value="F:transaminase activity"/>
    <property type="evidence" value="ECO:0007669"/>
    <property type="project" value="UniProtKB-KW"/>
</dbReference>
<name>A0A8H5LJH6_9AGAR</name>
<evidence type="ECO:0000313" key="8">
    <source>
        <dbReference type="Proteomes" id="UP000559027"/>
    </source>
</evidence>
<keyword evidence="8" id="KW-1185">Reference proteome</keyword>
<dbReference type="InterPro" id="IPR015421">
    <property type="entry name" value="PyrdxlP-dep_Trfase_major"/>
</dbReference>
<comment type="cofactor">
    <cofactor evidence="1">
        <name>pyridoxal 5'-phosphate</name>
        <dbReference type="ChEBI" id="CHEBI:597326"/>
    </cofactor>
</comment>
<gene>
    <name evidence="7" type="ORF">D9756_003591</name>
</gene>